<keyword evidence="9" id="KW-1185">Reference proteome</keyword>
<keyword evidence="1" id="KW-0808">Transferase</keyword>
<dbReference type="PROSITE" id="PS50011">
    <property type="entry name" value="PROTEIN_KINASE_DOM"/>
    <property type="match status" value="1"/>
</dbReference>
<dbReference type="PROSITE" id="PS00107">
    <property type="entry name" value="PROTEIN_KINASE_ATP"/>
    <property type="match status" value="1"/>
</dbReference>
<dbReference type="EMBL" id="JAANNT010000003">
    <property type="protein sequence ID" value="NUV28035.1"/>
    <property type="molecule type" value="Genomic_DNA"/>
</dbReference>
<dbReference type="SUPFAM" id="SSF56112">
    <property type="entry name" value="Protein kinase-like (PK-like)"/>
    <property type="match status" value="1"/>
</dbReference>
<dbReference type="InterPro" id="IPR017441">
    <property type="entry name" value="Protein_kinase_ATP_BS"/>
</dbReference>
<evidence type="ECO:0000259" key="7">
    <source>
        <dbReference type="PROSITE" id="PS50011"/>
    </source>
</evidence>
<dbReference type="Gene3D" id="1.10.510.10">
    <property type="entry name" value="Transferase(Phosphotransferase) domain 1"/>
    <property type="match status" value="1"/>
</dbReference>
<dbReference type="Pfam" id="PF00069">
    <property type="entry name" value="Pkinase"/>
    <property type="match status" value="1"/>
</dbReference>
<feature type="region of interest" description="Disordered" evidence="6">
    <location>
        <begin position="435"/>
        <end position="458"/>
    </location>
</feature>
<evidence type="ECO:0000256" key="6">
    <source>
        <dbReference type="SAM" id="MobiDB-lite"/>
    </source>
</evidence>
<feature type="compositionally biased region" description="Low complexity" evidence="6">
    <location>
        <begin position="365"/>
        <end position="378"/>
    </location>
</feature>
<evidence type="ECO:0000256" key="3">
    <source>
        <dbReference type="ARBA" id="ARBA00022777"/>
    </source>
</evidence>
<feature type="binding site" evidence="5">
    <location>
        <position position="54"/>
    </location>
    <ligand>
        <name>ATP</name>
        <dbReference type="ChEBI" id="CHEBI:30616"/>
    </ligand>
</feature>
<dbReference type="PANTHER" id="PTHR43289:SF34">
    <property type="entry name" value="SERINE_THREONINE-PROTEIN KINASE YBDM-RELATED"/>
    <property type="match status" value="1"/>
</dbReference>
<keyword evidence="3 8" id="KW-0418">Kinase</keyword>
<dbReference type="InterPro" id="IPR011009">
    <property type="entry name" value="Kinase-like_dom_sf"/>
</dbReference>
<dbReference type="Gene3D" id="3.30.200.20">
    <property type="entry name" value="Phosphorylase Kinase, domain 1"/>
    <property type="match status" value="1"/>
</dbReference>
<comment type="caution">
    <text evidence="8">The sequence shown here is derived from an EMBL/GenBank/DDBJ whole genome shotgun (WGS) entry which is preliminary data.</text>
</comment>
<name>A0A7Y6F021_9ACTN</name>
<sequence>MNGAGGSAQAVFQSLAADDPLSVGGYRLAARLGAGGMGKVYLSHTPGGRPVALKVIRPEFAGDPEFRRRFAQEVRAAERVHGLSTAPVIDSDTEGPQPWLATAYVSGPTLASAVVDYGPLPATTVLLLAAGVAEALQVVHDADIVHRDLKPSNVLLAADGPRVIDFGIARAADATALTGSGVTVGTPAFMSPEQAAGRTVGPQSDVFALGQVAAFAALARPAHGDGPSHAVLYRIVHEDPDLAGLPAQLDELVRSCLAKDPGERPSLSEVLALCSAASGATQLRRPEDWLPGALTTAIAQRYAAPSPGPSAPERAVVPGHAVPHQPPASAPGGIQTPPTAVSAGAATRRAPMPPHPPTLPEHPRQAPAQADRPAQPVVPGVPTPPSVRRRKIGVLLGCGAGAVVLLVAALAGHLGRGGGSGTGEDGKRAGPIATASREATAPTHPSVGSSAGGAQKPETYKKVKLPDGYYLKFSDQPLMPHESNYDDLYLMCGGTADCDFGHYNTKLVLLDQGEQGSLDACKQDTRYLPQTISVSRLSKGRQFCAITREGLVALVTFQGQSPSTSASQYVTLDITIWRDAVPAENS</sequence>
<dbReference type="PANTHER" id="PTHR43289">
    <property type="entry name" value="MITOGEN-ACTIVATED PROTEIN KINASE KINASE KINASE 20-RELATED"/>
    <property type="match status" value="1"/>
</dbReference>
<feature type="region of interest" description="Disordered" evidence="6">
    <location>
        <begin position="303"/>
        <end position="386"/>
    </location>
</feature>
<evidence type="ECO:0000256" key="4">
    <source>
        <dbReference type="ARBA" id="ARBA00022840"/>
    </source>
</evidence>
<evidence type="ECO:0000256" key="1">
    <source>
        <dbReference type="ARBA" id="ARBA00022679"/>
    </source>
</evidence>
<protein>
    <submittedName>
        <fullName evidence="8">Protein kinase</fullName>
    </submittedName>
</protein>
<keyword evidence="4 5" id="KW-0067">ATP-binding</keyword>
<dbReference type="SMART" id="SM00220">
    <property type="entry name" value="S_TKc"/>
    <property type="match status" value="1"/>
</dbReference>
<feature type="domain" description="Protein kinase" evidence="7">
    <location>
        <begin position="26"/>
        <end position="290"/>
    </location>
</feature>
<evidence type="ECO:0000313" key="8">
    <source>
        <dbReference type="EMBL" id="NUV28035.1"/>
    </source>
</evidence>
<gene>
    <name evidence="8" type="ORF">G6W59_06730</name>
</gene>
<evidence type="ECO:0000313" key="9">
    <source>
        <dbReference type="Proteomes" id="UP000540128"/>
    </source>
</evidence>
<evidence type="ECO:0000256" key="2">
    <source>
        <dbReference type="ARBA" id="ARBA00022741"/>
    </source>
</evidence>
<dbReference type="PROSITE" id="PS00108">
    <property type="entry name" value="PROTEIN_KINASE_ST"/>
    <property type="match status" value="1"/>
</dbReference>
<feature type="compositionally biased region" description="Pro residues" evidence="6">
    <location>
        <begin position="351"/>
        <end position="360"/>
    </location>
</feature>
<dbReference type="GO" id="GO:0005524">
    <property type="term" value="F:ATP binding"/>
    <property type="evidence" value="ECO:0007669"/>
    <property type="project" value="UniProtKB-UniRule"/>
</dbReference>
<dbReference type="Proteomes" id="UP000540128">
    <property type="component" value="Unassembled WGS sequence"/>
</dbReference>
<organism evidence="8 9">
    <name type="scientific">Streptomyces odorifer</name>
    <dbReference type="NCBI Taxonomy" id="53450"/>
    <lineage>
        <taxon>Bacteria</taxon>
        <taxon>Bacillati</taxon>
        <taxon>Actinomycetota</taxon>
        <taxon>Actinomycetes</taxon>
        <taxon>Kitasatosporales</taxon>
        <taxon>Streptomycetaceae</taxon>
        <taxon>Streptomyces</taxon>
        <taxon>Streptomyces albidoflavus group</taxon>
    </lineage>
</organism>
<dbReference type="AlphaFoldDB" id="A0A7Y6F021"/>
<evidence type="ECO:0000256" key="5">
    <source>
        <dbReference type="PROSITE-ProRule" id="PRU10141"/>
    </source>
</evidence>
<dbReference type="GO" id="GO:0004674">
    <property type="term" value="F:protein serine/threonine kinase activity"/>
    <property type="evidence" value="ECO:0007669"/>
    <property type="project" value="TreeGrafter"/>
</dbReference>
<proteinExistence type="predicted"/>
<dbReference type="InterPro" id="IPR008271">
    <property type="entry name" value="Ser/Thr_kinase_AS"/>
</dbReference>
<dbReference type="InterPro" id="IPR000719">
    <property type="entry name" value="Prot_kinase_dom"/>
</dbReference>
<dbReference type="CDD" id="cd14014">
    <property type="entry name" value="STKc_PknB_like"/>
    <property type="match status" value="1"/>
</dbReference>
<accession>A0A7Y6F021</accession>
<keyword evidence="2 5" id="KW-0547">Nucleotide-binding</keyword>
<reference evidence="8 9" key="1">
    <citation type="submission" date="2020-03" db="EMBL/GenBank/DDBJ databases">
        <title>Complete genome sequence of sixteen Streptomyces strains facilitates identification of candidate genes involved in plant growth-promotion in grain legumes and cereals.</title>
        <authorList>
            <person name="Gopalakrishnan S."/>
            <person name="Thakur V."/>
            <person name="Saxena R."/>
            <person name="Vadlamudi S."/>
            <person name="Purohit S."/>
            <person name="Kumar V."/>
            <person name="Rathore A."/>
            <person name="Chitikineni A."/>
            <person name="Varshney R.K."/>
        </authorList>
    </citation>
    <scope>NUCLEOTIDE SEQUENCE [LARGE SCALE GENOMIC DNA]</scope>
    <source>
        <strain evidence="8 9">KAI-180</strain>
    </source>
</reference>